<dbReference type="InterPro" id="IPR005135">
    <property type="entry name" value="Endo/exonuclease/phosphatase"/>
</dbReference>
<dbReference type="Pfam" id="PF14529">
    <property type="entry name" value="Exo_endo_phos_2"/>
    <property type="match status" value="1"/>
</dbReference>
<dbReference type="EMBL" id="AVOT02035025">
    <property type="protein sequence ID" value="MBW0529295.1"/>
    <property type="molecule type" value="Genomic_DNA"/>
</dbReference>
<gene>
    <name evidence="2" type="ORF">O181_069010</name>
</gene>
<dbReference type="Proteomes" id="UP000765509">
    <property type="component" value="Unassembled WGS sequence"/>
</dbReference>
<evidence type="ECO:0000259" key="1">
    <source>
        <dbReference type="Pfam" id="PF14529"/>
    </source>
</evidence>
<keyword evidence="3" id="KW-1185">Reference proteome</keyword>
<dbReference type="AlphaFoldDB" id="A0A9Q3F240"/>
<proteinExistence type="predicted"/>
<organism evidence="2 3">
    <name type="scientific">Austropuccinia psidii MF-1</name>
    <dbReference type="NCBI Taxonomy" id="1389203"/>
    <lineage>
        <taxon>Eukaryota</taxon>
        <taxon>Fungi</taxon>
        <taxon>Dikarya</taxon>
        <taxon>Basidiomycota</taxon>
        <taxon>Pucciniomycotina</taxon>
        <taxon>Pucciniomycetes</taxon>
        <taxon>Pucciniales</taxon>
        <taxon>Sphaerophragmiaceae</taxon>
        <taxon>Austropuccinia</taxon>
    </lineage>
</organism>
<evidence type="ECO:0000313" key="2">
    <source>
        <dbReference type="EMBL" id="MBW0529295.1"/>
    </source>
</evidence>
<evidence type="ECO:0000313" key="3">
    <source>
        <dbReference type="Proteomes" id="UP000765509"/>
    </source>
</evidence>
<dbReference type="GO" id="GO:0003824">
    <property type="term" value="F:catalytic activity"/>
    <property type="evidence" value="ECO:0007669"/>
    <property type="project" value="InterPro"/>
</dbReference>
<protein>
    <recommendedName>
        <fullName evidence="1">Endonuclease/exonuclease/phosphatase domain-containing protein</fullName>
    </recommendedName>
</protein>
<dbReference type="SUPFAM" id="SSF56219">
    <property type="entry name" value="DNase I-like"/>
    <property type="match status" value="1"/>
</dbReference>
<accession>A0A9Q3F240</accession>
<reference evidence="2" key="1">
    <citation type="submission" date="2021-03" db="EMBL/GenBank/DDBJ databases">
        <title>Draft genome sequence of rust myrtle Austropuccinia psidii MF-1, a brazilian biotype.</title>
        <authorList>
            <person name="Quecine M.C."/>
            <person name="Pachon D.M.R."/>
            <person name="Bonatelli M.L."/>
            <person name="Correr F.H."/>
            <person name="Franceschini L.M."/>
            <person name="Leite T.F."/>
            <person name="Margarido G.R.A."/>
            <person name="Almeida C.A."/>
            <person name="Ferrarezi J.A."/>
            <person name="Labate C.A."/>
        </authorList>
    </citation>
    <scope>NUCLEOTIDE SEQUENCE</scope>
    <source>
        <strain evidence="2">MF-1</strain>
    </source>
</reference>
<dbReference type="InterPro" id="IPR036691">
    <property type="entry name" value="Endo/exonu/phosph_ase_sf"/>
</dbReference>
<comment type="caution">
    <text evidence="2">The sequence shown here is derived from an EMBL/GenBank/DDBJ whole genome shotgun (WGS) entry which is preliminary data.</text>
</comment>
<dbReference type="OrthoDB" id="5549573at2759"/>
<feature type="domain" description="Endonuclease/exonuclease/phosphatase" evidence="1">
    <location>
        <begin position="1"/>
        <end position="87"/>
    </location>
</feature>
<name>A0A9Q3F240_9BASI</name>
<dbReference type="Gene3D" id="3.60.10.10">
    <property type="entry name" value="Endonuclease/exonuclease/phosphatase"/>
    <property type="match status" value="1"/>
</dbReference>
<sequence length="129" mass="14923">MMDSNLHHPHWNPTGYTHTHTQAWDFIKFCGRKGFWLISPRNTPTFLGSVGRPTAIDLTWENHNSKILQPITQVQLNNHSSDHHPIITRITLPQSPPHPPQRHLAMRLNQLNPNLFLDHLRNSSLQPLT</sequence>